<dbReference type="SUPFAM" id="SSF102405">
    <property type="entry name" value="MCP/YpsA-like"/>
    <property type="match status" value="1"/>
</dbReference>
<comment type="similarity">
    <text evidence="2">Belongs to the LOG family.</text>
</comment>
<gene>
    <name evidence="3" type="ORF">Poly30_08460</name>
</gene>
<dbReference type="InterPro" id="IPR052341">
    <property type="entry name" value="LOG_family_nucleotidases"/>
</dbReference>
<evidence type="ECO:0000256" key="2">
    <source>
        <dbReference type="RuleBase" id="RU363015"/>
    </source>
</evidence>
<dbReference type="GO" id="GO:0008714">
    <property type="term" value="F:AMP nucleosidase activity"/>
    <property type="evidence" value="ECO:0007669"/>
    <property type="project" value="UniProtKB-EC"/>
</dbReference>
<reference evidence="3 4" key="1">
    <citation type="submission" date="2019-02" db="EMBL/GenBank/DDBJ databases">
        <title>Deep-cultivation of Planctomycetes and their phenomic and genomic characterization uncovers novel biology.</title>
        <authorList>
            <person name="Wiegand S."/>
            <person name="Jogler M."/>
            <person name="Boedeker C."/>
            <person name="Pinto D."/>
            <person name="Vollmers J."/>
            <person name="Rivas-Marin E."/>
            <person name="Kohn T."/>
            <person name="Peeters S.H."/>
            <person name="Heuer A."/>
            <person name="Rast P."/>
            <person name="Oberbeckmann S."/>
            <person name="Bunk B."/>
            <person name="Jeske O."/>
            <person name="Meyerdierks A."/>
            <person name="Storesund J.E."/>
            <person name="Kallscheuer N."/>
            <person name="Luecker S."/>
            <person name="Lage O.M."/>
            <person name="Pohl T."/>
            <person name="Merkel B.J."/>
            <person name="Hornburger P."/>
            <person name="Mueller R.-W."/>
            <person name="Bruemmer F."/>
            <person name="Labrenz M."/>
            <person name="Spormann A.M."/>
            <person name="Op den Camp H."/>
            <person name="Overmann J."/>
            <person name="Amann R."/>
            <person name="Jetten M.S.M."/>
            <person name="Mascher T."/>
            <person name="Medema M.H."/>
            <person name="Devos D.P."/>
            <person name="Kaster A.-K."/>
            <person name="Ovreas L."/>
            <person name="Rohde M."/>
            <person name="Galperin M.Y."/>
            <person name="Jogler C."/>
        </authorList>
    </citation>
    <scope>NUCLEOTIDE SEQUENCE [LARGE SCALE GENOMIC DNA]</scope>
    <source>
        <strain evidence="3 4">Poly30</strain>
    </source>
</reference>
<dbReference type="PANTHER" id="PTHR43393:SF3">
    <property type="entry name" value="LYSINE DECARBOXYLASE-LIKE PROTEIN"/>
    <property type="match status" value="1"/>
</dbReference>
<dbReference type="Proteomes" id="UP000320390">
    <property type="component" value="Chromosome"/>
</dbReference>
<dbReference type="Gene3D" id="3.40.50.450">
    <property type="match status" value="1"/>
</dbReference>
<organism evidence="3 4">
    <name type="scientific">Saltatorellus ferox</name>
    <dbReference type="NCBI Taxonomy" id="2528018"/>
    <lineage>
        <taxon>Bacteria</taxon>
        <taxon>Pseudomonadati</taxon>
        <taxon>Planctomycetota</taxon>
        <taxon>Planctomycetia</taxon>
        <taxon>Planctomycetia incertae sedis</taxon>
        <taxon>Saltatorellus</taxon>
    </lineage>
</organism>
<accession>A0A518EMM7</accession>
<dbReference type="Pfam" id="PF03641">
    <property type="entry name" value="Lysine_decarbox"/>
    <property type="match status" value="1"/>
</dbReference>
<evidence type="ECO:0000256" key="1">
    <source>
        <dbReference type="ARBA" id="ARBA00000274"/>
    </source>
</evidence>
<keyword evidence="2" id="KW-0203">Cytokinin biosynthesis</keyword>
<dbReference type="EC" id="3.2.2.n1" evidence="2"/>
<dbReference type="EMBL" id="CP036434">
    <property type="protein sequence ID" value="QDV05349.1"/>
    <property type="molecule type" value="Genomic_DNA"/>
</dbReference>
<keyword evidence="4" id="KW-1185">Reference proteome</keyword>
<dbReference type="GO" id="GO:0005829">
    <property type="term" value="C:cytosol"/>
    <property type="evidence" value="ECO:0007669"/>
    <property type="project" value="TreeGrafter"/>
</dbReference>
<protein>
    <recommendedName>
        <fullName evidence="2">Cytokinin riboside 5'-monophosphate phosphoribohydrolase</fullName>
        <ecNumber evidence="2">3.2.2.n1</ecNumber>
    </recommendedName>
</protein>
<dbReference type="NCBIfam" id="TIGR00730">
    <property type="entry name" value="Rossman fold protein, TIGR00730 family"/>
    <property type="match status" value="1"/>
</dbReference>
<evidence type="ECO:0000313" key="4">
    <source>
        <dbReference type="Proteomes" id="UP000320390"/>
    </source>
</evidence>
<dbReference type="RefSeq" id="WP_145194762.1">
    <property type="nucleotide sequence ID" value="NZ_CP036434.1"/>
</dbReference>
<dbReference type="InterPro" id="IPR005269">
    <property type="entry name" value="LOG"/>
</dbReference>
<dbReference type="OrthoDB" id="9801098at2"/>
<name>A0A518EMM7_9BACT</name>
<comment type="catalytic activity">
    <reaction evidence="1">
        <text>AMP + H2O = D-ribose 5-phosphate + adenine</text>
        <dbReference type="Rhea" id="RHEA:20129"/>
        <dbReference type="ChEBI" id="CHEBI:15377"/>
        <dbReference type="ChEBI" id="CHEBI:16708"/>
        <dbReference type="ChEBI" id="CHEBI:78346"/>
        <dbReference type="ChEBI" id="CHEBI:456215"/>
        <dbReference type="EC" id="3.2.2.4"/>
    </reaction>
</comment>
<keyword evidence="2" id="KW-0378">Hydrolase</keyword>
<dbReference type="PANTHER" id="PTHR43393">
    <property type="entry name" value="CYTOKININ RIBOSIDE 5'-MONOPHOSPHATE PHOSPHORIBOHYDROLASE"/>
    <property type="match status" value="1"/>
</dbReference>
<dbReference type="GO" id="GO:0009691">
    <property type="term" value="P:cytokinin biosynthetic process"/>
    <property type="evidence" value="ECO:0007669"/>
    <property type="project" value="UniProtKB-UniRule"/>
</dbReference>
<sequence>MTESRYRAVKAYENLAWIHSRDARALRILSEYMEPESRFEELGVKDTIVVFGSARLLPKDVAEKRLEDVKKGGGDVAKAERDLHMSMYYEAARELSNRLTVWSKSLGEGQQRFVICSGGGPGIMEAANRGAHEAKGMNVGLNISLPFEQNDNPYITRRLSLEFHYFFMRKFWFTYLAKAIVVMPGGFGTLDEFMEVVTLVQTLKIKKTLPIVLFGKEFWEKVINFQVLIDYGTISPNDIDLFFITDSIDDAFKYVTSKLVEDGLPEPGAHL</sequence>
<proteinExistence type="inferred from homology"/>
<dbReference type="AlphaFoldDB" id="A0A518EMM7"/>
<dbReference type="InterPro" id="IPR031100">
    <property type="entry name" value="LOG_fam"/>
</dbReference>
<evidence type="ECO:0000313" key="3">
    <source>
        <dbReference type="EMBL" id="QDV05349.1"/>
    </source>
</evidence>